<accession>A0A0S1AZL6</accession>
<dbReference type="EMBL" id="CP012900">
    <property type="protein sequence ID" value="ALJ28271.1"/>
    <property type="molecule type" value="Genomic_DNA"/>
</dbReference>
<organism evidence="2 3">
    <name type="scientific">Stenotrophomonas acidaminiphila</name>
    <dbReference type="NCBI Taxonomy" id="128780"/>
    <lineage>
        <taxon>Bacteria</taxon>
        <taxon>Pseudomonadati</taxon>
        <taxon>Pseudomonadota</taxon>
        <taxon>Gammaproteobacteria</taxon>
        <taxon>Lysobacterales</taxon>
        <taxon>Lysobacteraceae</taxon>
        <taxon>Stenotrophomonas</taxon>
    </lineage>
</organism>
<protein>
    <submittedName>
        <fullName evidence="2">AraC family transcriptional regulator</fullName>
    </submittedName>
</protein>
<dbReference type="Proteomes" id="UP000061010">
    <property type="component" value="Chromosome"/>
</dbReference>
<dbReference type="InterPro" id="IPR050908">
    <property type="entry name" value="SmbC-like"/>
</dbReference>
<sequence>MRDALELAAVRVTGGYLRPQTLVDGYLRLQAWIDENGIERNTSLLLGMSMDDPDIVPLEDCRYDFACTVPATIKRESGIRRTQIPAAHWATLNCVGDISIVEDAWTHLFRDWLPTSGWQAAALPAIEIFHQRPEVIGWDRFDLDCCLPVVPLAVG</sequence>
<dbReference type="Pfam" id="PF06445">
    <property type="entry name" value="GyrI-like"/>
    <property type="match status" value="1"/>
</dbReference>
<dbReference type="PANTHER" id="PTHR40055">
    <property type="entry name" value="TRANSCRIPTIONAL REGULATOR YGIV-RELATED"/>
    <property type="match status" value="1"/>
</dbReference>
<feature type="domain" description="AraC effector-binding" evidence="1">
    <location>
        <begin position="1"/>
        <end position="150"/>
    </location>
</feature>
<dbReference type="InterPro" id="IPR011256">
    <property type="entry name" value="Reg_factor_effector_dom_sf"/>
</dbReference>
<dbReference type="Gene3D" id="3.20.80.10">
    <property type="entry name" value="Regulatory factor, effector binding domain"/>
    <property type="match status" value="1"/>
</dbReference>
<evidence type="ECO:0000313" key="2">
    <source>
        <dbReference type="EMBL" id="ALJ28271.1"/>
    </source>
</evidence>
<dbReference type="PANTHER" id="PTHR40055:SF2">
    <property type="entry name" value="DNA GYRASE INHIBITOR"/>
    <property type="match status" value="1"/>
</dbReference>
<dbReference type="SUPFAM" id="SSF55136">
    <property type="entry name" value="Probable bacterial effector-binding domain"/>
    <property type="match status" value="1"/>
</dbReference>
<evidence type="ECO:0000259" key="1">
    <source>
        <dbReference type="SMART" id="SM00871"/>
    </source>
</evidence>
<dbReference type="KEGG" id="sacz:AOT14_18940"/>
<keyword evidence="3" id="KW-1185">Reference proteome</keyword>
<name>A0A0S1AZL6_9GAMM</name>
<dbReference type="SMART" id="SM00871">
    <property type="entry name" value="AraC_E_bind"/>
    <property type="match status" value="1"/>
</dbReference>
<dbReference type="PATRIC" id="fig|128780.6.peg.1902"/>
<gene>
    <name evidence="2" type="ORF">AOT14_18940</name>
</gene>
<dbReference type="InterPro" id="IPR029442">
    <property type="entry name" value="GyrI-like"/>
</dbReference>
<dbReference type="AlphaFoldDB" id="A0A0S1AZL6"/>
<dbReference type="InterPro" id="IPR010499">
    <property type="entry name" value="AraC_E-bd"/>
</dbReference>
<proteinExistence type="predicted"/>
<evidence type="ECO:0000313" key="3">
    <source>
        <dbReference type="Proteomes" id="UP000061010"/>
    </source>
</evidence>
<reference evidence="2 3" key="1">
    <citation type="journal article" date="2015" name="Genome Announc.">
        <title>Complete Genome Sequencing of Stenotrophomonas acidaminiphila ZAC14D2_NAIMI4_2, a Multidrug-Resistant Strain Isolated from Sediments of a Polluted River in Mexico, Uncovers New Antibiotic Resistance Genes and a Novel Class-II Lasso Peptide Biosynthesis Gene Cluster.</title>
        <authorList>
            <person name="Vinuesa P."/>
            <person name="Ochoa-Sanchez L.E."/>
        </authorList>
    </citation>
    <scope>NUCLEOTIDE SEQUENCE [LARGE SCALE GENOMIC DNA]</scope>
    <source>
        <strain evidence="2 3">ZAC14D2_NAIMI4_2</strain>
    </source>
</reference>